<reference evidence="13" key="1">
    <citation type="submission" date="2020-08" db="EMBL/GenBank/DDBJ databases">
        <title>Multicomponent nature underlies the extraordinary mechanical properties of spider dragline silk.</title>
        <authorList>
            <person name="Kono N."/>
            <person name="Nakamura H."/>
            <person name="Mori M."/>
            <person name="Yoshida Y."/>
            <person name="Ohtoshi R."/>
            <person name="Malay A.D."/>
            <person name="Moran D.A.P."/>
            <person name="Tomita M."/>
            <person name="Numata K."/>
            <person name="Arakawa K."/>
        </authorList>
    </citation>
    <scope>NUCLEOTIDE SEQUENCE</scope>
</reference>
<evidence type="ECO:0000256" key="1">
    <source>
        <dbReference type="ARBA" id="ARBA00002958"/>
    </source>
</evidence>
<dbReference type="GO" id="GO:0005576">
    <property type="term" value="C:extracellular region"/>
    <property type="evidence" value="ECO:0007669"/>
    <property type="project" value="UniProtKB-SubCell"/>
</dbReference>
<dbReference type="PROSITE" id="PS00209">
    <property type="entry name" value="HEMOCYANIN_1"/>
    <property type="match status" value="1"/>
</dbReference>
<evidence type="ECO:0000256" key="7">
    <source>
        <dbReference type="ARBA" id="ARBA00022621"/>
    </source>
</evidence>
<dbReference type="Gene3D" id="1.20.1370.10">
    <property type="entry name" value="Hemocyanin, N-terminal domain"/>
    <property type="match status" value="1"/>
</dbReference>
<keyword evidence="10" id="KW-1015">Disulfide bond</keyword>
<sequence>MNVHIHSAAQCVFIPLSSLFPSRAKNTPDANSSEKRASPVAEKAHIKTDLHLACLSSSFDLSRRLTMSVKEKQQQVCSLFTHLTSISRTAVPPAERDPRLHGIGKLHQGELFSCFHEKGLAEATKLYETLYAAKDFADFMNLAKQARSFANEGLFVYAASVAILHREDCRGVTVPPIQEIFPDRFVPSETISLALKEVTNHPDKDIEVEIESTGNILDPEYKMSYFREDVGTNAHHWHWHIVYPATWRPEVMGKAKDRKGELFYYMHQQMCARYDCERLSNGMRRMIPFHNFEEELEGYAAHLTSLVSGLQYASRPEGFRLHDLKDVDVQDMIRWRERIIEAIDLGYVEDESHQQIKLTEDNGIDILGSLLESSYESKNKLYYGSLHNWGHVMMAKITDPDGRFNENPGVMSDTSTSLRDPIFYRYHRFIDNIFQEYKSTLTPYEKAQLDFPGVQVVNVTVNAKVPNLVTTFMKTDDLELTHGIDFGTTHSVKVKYHHLDHEPFTFNISVDNQSGGPKQATVRIFLGPKYDELGNRLDPEHQRTLCIELDKFQVELAAGKNAITRDHKLSSVTVSETHTFKQLLAGEGVSENTTEFCSCGWPEHMLIPRGSHKGTEFDLYVILTDYSQDAVEGEASGVCVDAISYCGAKDQKYPDKKPMGFPFDRIITADTAAEFLTPNMSCTDVKIKHVI</sequence>
<evidence type="ECO:0000256" key="8">
    <source>
        <dbReference type="ARBA" id="ARBA00022723"/>
    </source>
</evidence>
<evidence type="ECO:0000259" key="12">
    <source>
        <dbReference type="PROSITE" id="PS00498"/>
    </source>
</evidence>
<dbReference type="Gene3D" id="2.60.40.1520">
    <property type="entry name" value="Hemocyanin, C-terminal domain"/>
    <property type="match status" value="1"/>
</dbReference>
<dbReference type="GO" id="GO:0005344">
    <property type="term" value="F:oxygen carrier activity"/>
    <property type="evidence" value="ECO:0007669"/>
    <property type="project" value="UniProtKB-KW"/>
</dbReference>
<dbReference type="Gene3D" id="1.10.1280.10">
    <property type="entry name" value="Di-copper center containing domain from catechol oxidase"/>
    <property type="match status" value="1"/>
</dbReference>
<evidence type="ECO:0000256" key="2">
    <source>
        <dbReference type="ARBA" id="ARBA00004239"/>
    </source>
</evidence>
<dbReference type="PROSITE" id="PS00210">
    <property type="entry name" value="HEMOCYANIN_2"/>
    <property type="match status" value="1"/>
</dbReference>
<dbReference type="SUPFAM" id="SSF48050">
    <property type="entry name" value="Hemocyanin, N-terminal domain"/>
    <property type="match status" value="1"/>
</dbReference>
<dbReference type="FunFam" id="1.20.1370.10:FF:000002">
    <property type="entry name" value="Hemocyanin subunit B"/>
    <property type="match status" value="1"/>
</dbReference>
<comment type="subunit">
    <text evidence="4">Tarantula hemocyanin is a 24-chain polymer with seven different chains identified.</text>
</comment>
<dbReference type="PANTHER" id="PTHR11511:SF5">
    <property type="entry name" value="FAT-BODY PROTEIN 1-RELATED"/>
    <property type="match status" value="1"/>
</dbReference>
<evidence type="ECO:0000313" key="14">
    <source>
        <dbReference type="Proteomes" id="UP000887013"/>
    </source>
</evidence>
<dbReference type="InterPro" id="IPR013788">
    <property type="entry name" value="Hemocyanin/hexamerin"/>
</dbReference>
<dbReference type="FunFam" id="1.10.1280.10:FF:000004">
    <property type="entry name" value="Hemocyanin subunit 2"/>
    <property type="match status" value="1"/>
</dbReference>
<keyword evidence="7" id="KW-0561">Oxygen transport</keyword>
<evidence type="ECO:0000256" key="9">
    <source>
        <dbReference type="ARBA" id="ARBA00023008"/>
    </source>
</evidence>
<dbReference type="FunFam" id="2.60.40.1520:FF:000001">
    <property type="entry name" value="Hemocyanin subunit 2"/>
    <property type="match status" value="1"/>
</dbReference>
<dbReference type="OrthoDB" id="8119704at2759"/>
<comment type="function">
    <text evidence="1">Hemocyanins are copper-containing oxygen carriers occurring freely dissolved in the hemolymph of many mollusks and arthropods.</text>
</comment>
<evidence type="ECO:0000256" key="4">
    <source>
        <dbReference type="ARBA" id="ARBA00011753"/>
    </source>
</evidence>
<evidence type="ECO:0000256" key="11">
    <source>
        <dbReference type="ARBA" id="ARBA00023180"/>
    </source>
</evidence>
<evidence type="ECO:0000313" key="13">
    <source>
        <dbReference type="EMBL" id="GFT90425.1"/>
    </source>
</evidence>
<organism evidence="13 14">
    <name type="scientific">Nephila pilipes</name>
    <name type="common">Giant wood spider</name>
    <name type="synonym">Nephila maculata</name>
    <dbReference type="NCBI Taxonomy" id="299642"/>
    <lineage>
        <taxon>Eukaryota</taxon>
        <taxon>Metazoa</taxon>
        <taxon>Ecdysozoa</taxon>
        <taxon>Arthropoda</taxon>
        <taxon>Chelicerata</taxon>
        <taxon>Arachnida</taxon>
        <taxon>Araneae</taxon>
        <taxon>Araneomorphae</taxon>
        <taxon>Entelegynae</taxon>
        <taxon>Araneoidea</taxon>
        <taxon>Nephilidae</taxon>
        <taxon>Nephila</taxon>
    </lineage>
</organism>
<dbReference type="InterPro" id="IPR037020">
    <property type="entry name" value="Hemocyanin_C_sf"/>
</dbReference>
<dbReference type="GO" id="GO:0046872">
    <property type="term" value="F:metal ion binding"/>
    <property type="evidence" value="ECO:0007669"/>
    <property type="project" value="UniProtKB-KW"/>
</dbReference>
<protein>
    <submittedName>
        <fullName evidence="13">Hemocyanin E chain</fullName>
    </submittedName>
</protein>
<dbReference type="Proteomes" id="UP000887013">
    <property type="component" value="Unassembled WGS sequence"/>
</dbReference>
<dbReference type="SUPFAM" id="SSF48056">
    <property type="entry name" value="Di-copper centre-containing domain"/>
    <property type="match status" value="1"/>
</dbReference>
<dbReference type="Pfam" id="PF03723">
    <property type="entry name" value="Hemocyanin_C"/>
    <property type="match status" value="1"/>
</dbReference>
<dbReference type="InterPro" id="IPR036697">
    <property type="entry name" value="Hemocyanin_N_sf"/>
</dbReference>
<evidence type="ECO:0000256" key="3">
    <source>
        <dbReference type="ARBA" id="ARBA00009470"/>
    </source>
</evidence>
<proteinExistence type="inferred from homology"/>
<name>A0A8X6PUU2_NEPPI</name>
<dbReference type="InterPro" id="IPR005204">
    <property type="entry name" value="Hemocyanin_N"/>
</dbReference>
<dbReference type="GO" id="GO:0016491">
    <property type="term" value="F:oxidoreductase activity"/>
    <property type="evidence" value="ECO:0007669"/>
    <property type="project" value="InterPro"/>
</dbReference>
<comment type="similarity">
    <text evidence="3">Belongs to the tyrosinase family. Hemocyanin subfamily.</text>
</comment>
<keyword evidence="5" id="KW-0813">Transport</keyword>
<evidence type="ECO:0000256" key="6">
    <source>
        <dbReference type="ARBA" id="ARBA00022525"/>
    </source>
</evidence>
<keyword evidence="6" id="KW-0964">Secreted</keyword>
<keyword evidence="8" id="KW-0479">Metal-binding</keyword>
<feature type="domain" description="Tyrosinase copper-binding" evidence="12">
    <location>
        <begin position="420"/>
        <end position="431"/>
    </location>
</feature>
<dbReference type="PANTHER" id="PTHR11511">
    <property type="entry name" value="LARVAL STORAGE PROTEIN/PHENOLOXIDASE"/>
    <property type="match status" value="1"/>
</dbReference>
<comment type="subcellular location">
    <subcellularLocation>
        <location evidence="2">Secreted</location>
        <location evidence="2">Extracellular space</location>
    </subcellularLocation>
</comment>
<dbReference type="PRINTS" id="PR00187">
    <property type="entry name" value="HAEMOCYANIN"/>
</dbReference>
<evidence type="ECO:0000256" key="10">
    <source>
        <dbReference type="ARBA" id="ARBA00023157"/>
    </source>
</evidence>
<dbReference type="PROSITE" id="PS00498">
    <property type="entry name" value="TYROSINASE_2"/>
    <property type="match status" value="1"/>
</dbReference>
<dbReference type="InterPro" id="IPR000896">
    <property type="entry name" value="Hemocyanin/hexamerin_mid_dom"/>
</dbReference>
<keyword evidence="14" id="KW-1185">Reference proteome</keyword>
<dbReference type="Pfam" id="PF03722">
    <property type="entry name" value="Hemocyanin_N"/>
    <property type="match status" value="1"/>
</dbReference>
<dbReference type="InterPro" id="IPR008922">
    <property type="entry name" value="Di-copper_centre_dom_sf"/>
</dbReference>
<dbReference type="InterPro" id="IPR014756">
    <property type="entry name" value="Ig_E-set"/>
</dbReference>
<keyword evidence="11" id="KW-0325">Glycoprotein</keyword>
<dbReference type="AlphaFoldDB" id="A0A8X6PUU2"/>
<dbReference type="InterPro" id="IPR005203">
    <property type="entry name" value="Hemocyanin_C"/>
</dbReference>
<gene>
    <name evidence="13" type="primary">HCE</name>
    <name evidence="13" type="ORF">NPIL_342701</name>
</gene>
<accession>A0A8X6PUU2</accession>
<dbReference type="SUPFAM" id="SSF81296">
    <property type="entry name" value="E set domains"/>
    <property type="match status" value="1"/>
</dbReference>
<dbReference type="InterPro" id="IPR002227">
    <property type="entry name" value="Tyrosinase_Cu-bd"/>
</dbReference>
<keyword evidence="9" id="KW-0186">Copper</keyword>
<dbReference type="EMBL" id="BMAW01024987">
    <property type="protein sequence ID" value="GFT90425.1"/>
    <property type="molecule type" value="Genomic_DNA"/>
</dbReference>
<evidence type="ECO:0000256" key="5">
    <source>
        <dbReference type="ARBA" id="ARBA00022448"/>
    </source>
</evidence>
<dbReference type="Pfam" id="PF00372">
    <property type="entry name" value="Hemocyanin_M"/>
    <property type="match status" value="1"/>
</dbReference>
<comment type="caution">
    <text evidence="13">The sequence shown here is derived from an EMBL/GenBank/DDBJ whole genome shotgun (WGS) entry which is preliminary data.</text>
</comment>